<dbReference type="Gene3D" id="3.50.14.10">
    <property type="entry name" value="Replication terminator Tus, domain 1 superfamily/Replication terminator Tus"/>
    <property type="match status" value="1"/>
</dbReference>
<protein>
    <recommendedName>
        <fullName evidence="3">DNA replication terminus site-binding protein</fullName>
    </recommendedName>
</protein>
<dbReference type="EMBL" id="AP019800">
    <property type="protein sequence ID" value="BBL92359.1"/>
    <property type="molecule type" value="Genomic_DNA"/>
</dbReference>
<evidence type="ECO:0008006" key="3">
    <source>
        <dbReference type="Google" id="ProtNLM"/>
    </source>
</evidence>
<sequence>MDLLEFDDDYGQTVSNIENAVEELMVLLKQADFGKVQLQTAVVPYLIDQNGDQITRLDLKPSIVAPKCKDETIKAIKSNLLPTKRKDNSEGNNRLLGFVEIAGDSELETNIIDKFAEINRLKKAYRDLIDSKFATEAQRRKFYRKHPKLKTYWIKTIERQINFSVYDIASTTFSWTPLALSTHPFEGLDDAKNYVLDSRLTTEECEKYADVLTLNYTPNIQYVVVKDIKIQPVQSVRWRNSDDVIERKNLRAHTPLFVIGKKVKKAGFVPDKHIDLQQELKNRDERKLTNPKTKNASDYTLIVEPLDIYYRFKGLLKGAPIATKELSK</sequence>
<evidence type="ECO:0000313" key="2">
    <source>
        <dbReference type="Proteomes" id="UP000315115"/>
    </source>
</evidence>
<dbReference type="GO" id="GO:0003677">
    <property type="term" value="F:DNA binding"/>
    <property type="evidence" value="ECO:0007669"/>
    <property type="project" value="InterPro"/>
</dbReference>
<name>A0A510IF78_9VIBR</name>
<dbReference type="InterPro" id="IPR036384">
    <property type="entry name" value="Tus_sf"/>
</dbReference>
<gene>
    <name evidence="1" type="ORF">VroAM7_50120</name>
</gene>
<proteinExistence type="predicted"/>
<dbReference type="GO" id="GO:0006274">
    <property type="term" value="P:DNA replication termination"/>
    <property type="evidence" value="ECO:0007669"/>
    <property type="project" value="InterPro"/>
</dbReference>
<dbReference type="AlphaFoldDB" id="A0A510IF78"/>
<reference evidence="2" key="1">
    <citation type="submission" date="2019-07" db="EMBL/GenBank/DDBJ databases">
        <title>Complete Genome Sequences of Vibrion rotiferianus strain AM7.</title>
        <authorList>
            <person name="Miyazaki K."/>
            <person name="Wiseschart A."/>
            <person name="Pootanakit K."/>
            <person name="Ishimori K."/>
            <person name="Kitahara K."/>
        </authorList>
    </citation>
    <scope>NUCLEOTIDE SEQUENCE [LARGE SCALE GENOMIC DNA]</scope>
    <source>
        <strain evidence="2">AM7</strain>
        <plasmid evidence="2">pam7 dna</plasmid>
    </source>
</reference>
<dbReference type="InterPro" id="IPR036381">
    <property type="entry name" value="Tus_dom1"/>
</dbReference>
<dbReference type="SUPFAM" id="SSF56596">
    <property type="entry name" value="Replication terminator protein (Tus)"/>
    <property type="match status" value="1"/>
</dbReference>
<keyword evidence="1" id="KW-0614">Plasmid</keyword>
<geneLocation type="plasmid" evidence="2">
    <name>pam7 dna</name>
</geneLocation>
<dbReference type="GO" id="GO:0005737">
    <property type="term" value="C:cytoplasm"/>
    <property type="evidence" value="ECO:0007669"/>
    <property type="project" value="InterPro"/>
</dbReference>
<organism evidence="1 2">
    <name type="scientific">Vibrio rotiferianus</name>
    <dbReference type="NCBI Taxonomy" id="190895"/>
    <lineage>
        <taxon>Bacteria</taxon>
        <taxon>Pseudomonadati</taxon>
        <taxon>Pseudomonadota</taxon>
        <taxon>Gammaproteobacteria</taxon>
        <taxon>Vibrionales</taxon>
        <taxon>Vibrionaceae</taxon>
        <taxon>Vibrio</taxon>
    </lineage>
</organism>
<accession>A0A510IF78</accession>
<evidence type="ECO:0000313" key="1">
    <source>
        <dbReference type="EMBL" id="BBL92359.1"/>
    </source>
</evidence>
<dbReference type="Proteomes" id="UP000315115">
    <property type="component" value="Plasmid pAM7"/>
</dbReference>